<evidence type="ECO:0000313" key="2">
    <source>
        <dbReference type="EMBL" id="KAF7382869.1"/>
    </source>
</evidence>
<protein>
    <submittedName>
        <fullName evidence="2">Uncharacterized protein</fullName>
    </submittedName>
</protein>
<accession>A0A834J6V2</accession>
<reference evidence="2" key="1">
    <citation type="journal article" date="2020" name="G3 (Bethesda)">
        <title>High-Quality Assemblies for Three Invasive Social Wasps from the &lt;i&gt;Vespula&lt;/i&gt; Genus.</title>
        <authorList>
            <person name="Harrop T.W.R."/>
            <person name="Guhlin J."/>
            <person name="McLaughlin G.M."/>
            <person name="Permina E."/>
            <person name="Stockwell P."/>
            <person name="Gilligan J."/>
            <person name="Le Lec M.F."/>
            <person name="Gruber M.A.M."/>
            <person name="Quinn O."/>
            <person name="Lovegrove M."/>
            <person name="Duncan E.J."/>
            <person name="Remnant E.J."/>
            <person name="Van Eeckhoven J."/>
            <person name="Graham B."/>
            <person name="Knapp R.A."/>
            <person name="Langford K.W."/>
            <person name="Kronenberg Z."/>
            <person name="Press M.O."/>
            <person name="Eacker S.M."/>
            <person name="Wilson-Rankin E.E."/>
            <person name="Purcell J."/>
            <person name="Lester P.J."/>
            <person name="Dearden P.K."/>
        </authorList>
    </citation>
    <scope>NUCLEOTIDE SEQUENCE</scope>
    <source>
        <strain evidence="2">Marl-1</strain>
    </source>
</reference>
<keyword evidence="3" id="KW-1185">Reference proteome</keyword>
<proteinExistence type="predicted"/>
<comment type="caution">
    <text evidence="2">The sequence shown here is derived from an EMBL/GenBank/DDBJ whole genome shotgun (WGS) entry which is preliminary data.</text>
</comment>
<dbReference type="AlphaFoldDB" id="A0A834J6V2"/>
<sequence length="125" mass="14584">MIPNCFQRDQRLCPSNESIHSNFYTGPGITGFSTFHFTDPCTVVVLGPDRFLNRAGRGDYHGGSGCMVMMMTDEEEEEEEEEEVQQEEQEELEERERENEIEEKEEEEEEDLDDEKKKKKINRGA</sequence>
<organism evidence="2 3">
    <name type="scientific">Vespula vulgaris</name>
    <name type="common">Yellow jacket</name>
    <name type="synonym">Wasp</name>
    <dbReference type="NCBI Taxonomy" id="7454"/>
    <lineage>
        <taxon>Eukaryota</taxon>
        <taxon>Metazoa</taxon>
        <taxon>Ecdysozoa</taxon>
        <taxon>Arthropoda</taxon>
        <taxon>Hexapoda</taxon>
        <taxon>Insecta</taxon>
        <taxon>Pterygota</taxon>
        <taxon>Neoptera</taxon>
        <taxon>Endopterygota</taxon>
        <taxon>Hymenoptera</taxon>
        <taxon>Apocrita</taxon>
        <taxon>Aculeata</taxon>
        <taxon>Vespoidea</taxon>
        <taxon>Vespidae</taxon>
        <taxon>Vespinae</taxon>
        <taxon>Vespula</taxon>
    </lineage>
</organism>
<evidence type="ECO:0000313" key="3">
    <source>
        <dbReference type="Proteomes" id="UP000614350"/>
    </source>
</evidence>
<name>A0A834J6V2_VESVU</name>
<dbReference type="Proteomes" id="UP000614350">
    <property type="component" value="Unassembled WGS sequence"/>
</dbReference>
<evidence type="ECO:0000256" key="1">
    <source>
        <dbReference type="SAM" id="MobiDB-lite"/>
    </source>
</evidence>
<dbReference type="EMBL" id="JACSEA010000018">
    <property type="protein sequence ID" value="KAF7382869.1"/>
    <property type="molecule type" value="Genomic_DNA"/>
</dbReference>
<feature type="region of interest" description="Disordered" evidence="1">
    <location>
        <begin position="71"/>
        <end position="125"/>
    </location>
</feature>
<gene>
    <name evidence="2" type="ORF">HZH66_013271</name>
</gene>
<feature type="compositionally biased region" description="Acidic residues" evidence="1">
    <location>
        <begin position="72"/>
        <end position="113"/>
    </location>
</feature>